<protein>
    <submittedName>
        <fullName evidence="4">Uncharacterized protein</fullName>
    </submittedName>
</protein>
<reference evidence="4" key="1">
    <citation type="submission" date="2019-10" db="EMBL/GenBank/DDBJ databases">
        <title>The sequence and de novo assembly of the wild yak genome.</title>
        <authorList>
            <person name="Liu Y."/>
        </authorList>
    </citation>
    <scope>NUCLEOTIDE SEQUENCE [LARGE SCALE GENOMIC DNA]</scope>
    <source>
        <strain evidence="4">WY2019</strain>
    </source>
</reference>
<dbReference type="Gene3D" id="1.10.220.10">
    <property type="entry name" value="Annexin"/>
    <property type="match status" value="1"/>
</dbReference>
<dbReference type="AlphaFoldDB" id="A0A6B0SFK7"/>
<evidence type="ECO:0000313" key="4">
    <source>
        <dbReference type="EMBL" id="MXQ98744.1"/>
    </source>
</evidence>
<dbReference type="InterPro" id="IPR037104">
    <property type="entry name" value="Annexin_sf"/>
</dbReference>
<accession>A0A6B0SFK7</accession>
<dbReference type="GO" id="GO:0005544">
    <property type="term" value="F:calcium-dependent phospholipid binding"/>
    <property type="evidence" value="ECO:0007669"/>
    <property type="project" value="InterPro"/>
</dbReference>
<dbReference type="InterPro" id="IPR001464">
    <property type="entry name" value="Annexin"/>
</dbReference>
<dbReference type="Proteomes" id="UP000322234">
    <property type="component" value="Unassembled WGS sequence"/>
</dbReference>
<keyword evidence="3" id="KW-0041">Annexin</keyword>
<keyword evidence="5" id="KW-1185">Reference proteome</keyword>
<evidence type="ECO:0000256" key="1">
    <source>
        <dbReference type="ARBA" id="ARBA00007831"/>
    </source>
</evidence>
<dbReference type="InterPro" id="IPR018502">
    <property type="entry name" value="Annexin_repeat"/>
</dbReference>
<dbReference type="EMBL" id="VBQZ03000272">
    <property type="protein sequence ID" value="MXQ98744.1"/>
    <property type="molecule type" value="Genomic_DNA"/>
</dbReference>
<keyword evidence="2" id="KW-0677">Repeat</keyword>
<dbReference type="Pfam" id="PF00191">
    <property type="entry name" value="Annexin"/>
    <property type="match status" value="1"/>
</dbReference>
<comment type="similarity">
    <text evidence="1">Belongs to the annexin family.</text>
</comment>
<comment type="caution">
    <text evidence="4">The sequence shown here is derived from an EMBL/GenBank/DDBJ whole genome shotgun (WGS) entry which is preliminary data.</text>
</comment>
<name>A0A6B0SFK7_9CETA</name>
<evidence type="ECO:0000256" key="2">
    <source>
        <dbReference type="ARBA" id="ARBA00022737"/>
    </source>
</evidence>
<evidence type="ECO:0000313" key="5">
    <source>
        <dbReference type="Proteomes" id="UP000322234"/>
    </source>
</evidence>
<organism evidence="4 5">
    <name type="scientific">Bos mutus</name>
    <name type="common">wild yak</name>
    <dbReference type="NCBI Taxonomy" id="72004"/>
    <lineage>
        <taxon>Eukaryota</taxon>
        <taxon>Metazoa</taxon>
        <taxon>Chordata</taxon>
        <taxon>Craniata</taxon>
        <taxon>Vertebrata</taxon>
        <taxon>Euteleostomi</taxon>
        <taxon>Mammalia</taxon>
        <taxon>Eutheria</taxon>
        <taxon>Laurasiatheria</taxon>
        <taxon>Artiodactyla</taxon>
        <taxon>Ruminantia</taxon>
        <taxon>Pecora</taxon>
        <taxon>Bovidae</taxon>
        <taxon>Bovinae</taxon>
        <taxon>Bos</taxon>
    </lineage>
</organism>
<sequence>MVREREGEEAGAGEIKPRVTGQSGFCATGTCLEGDHYTTSNAYMLVKAYTNFDAEWDVLNTETAIRTKDVVEVNIINNLTIYSKEQRHNITFACQRRTEKGLASAVKSDLSSHLEKVIWGLLKTPAQYKDSKLNGSSMKGLVTDENSQ</sequence>
<dbReference type="SUPFAM" id="SSF47874">
    <property type="entry name" value="Annexin"/>
    <property type="match status" value="1"/>
</dbReference>
<proteinExistence type="inferred from homology"/>
<evidence type="ECO:0000256" key="3">
    <source>
        <dbReference type="ARBA" id="ARBA00023216"/>
    </source>
</evidence>
<dbReference type="PRINTS" id="PR00196">
    <property type="entry name" value="ANNEXIN"/>
</dbReference>
<dbReference type="GO" id="GO:0005509">
    <property type="term" value="F:calcium ion binding"/>
    <property type="evidence" value="ECO:0007669"/>
    <property type="project" value="InterPro"/>
</dbReference>
<gene>
    <name evidence="4" type="ORF">E5288_WYG012167</name>
</gene>